<dbReference type="Pfam" id="PF02357">
    <property type="entry name" value="NusG"/>
    <property type="match status" value="1"/>
</dbReference>
<accession>A0A1U7JJU3</accession>
<gene>
    <name evidence="3" type="ORF">A3843_05395</name>
</gene>
<organism evidence="3 4">
    <name type="scientific">Pseudovibrio exalbescens</name>
    <dbReference type="NCBI Taxonomy" id="197461"/>
    <lineage>
        <taxon>Bacteria</taxon>
        <taxon>Pseudomonadati</taxon>
        <taxon>Pseudomonadota</taxon>
        <taxon>Alphaproteobacteria</taxon>
        <taxon>Hyphomicrobiales</taxon>
        <taxon>Stappiaceae</taxon>
        <taxon>Pseudovibrio</taxon>
    </lineage>
</organism>
<name>A0A1U7JJU3_9HYPH</name>
<protein>
    <recommendedName>
        <fullName evidence="2">NusG-like N-terminal domain-containing protein</fullName>
    </recommendedName>
</protein>
<dbReference type="EMBL" id="LVVZ01000008">
    <property type="protein sequence ID" value="OKL45020.1"/>
    <property type="molecule type" value="Genomic_DNA"/>
</dbReference>
<keyword evidence="1" id="KW-0804">Transcription</keyword>
<dbReference type="Proteomes" id="UP000185783">
    <property type="component" value="Unassembled WGS sequence"/>
</dbReference>
<dbReference type="GO" id="GO:0006354">
    <property type="term" value="P:DNA-templated transcription elongation"/>
    <property type="evidence" value="ECO:0007669"/>
    <property type="project" value="InterPro"/>
</dbReference>
<comment type="caution">
    <text evidence="3">The sequence shown here is derived from an EMBL/GenBank/DDBJ whole genome shotgun (WGS) entry which is preliminary data.</text>
</comment>
<dbReference type="SUPFAM" id="SSF82679">
    <property type="entry name" value="N-utilization substance G protein NusG, N-terminal domain"/>
    <property type="match status" value="1"/>
</dbReference>
<dbReference type="AlphaFoldDB" id="A0A1U7JJU3"/>
<dbReference type="Gene3D" id="3.30.70.940">
    <property type="entry name" value="NusG, N-terminal domain"/>
    <property type="match status" value="1"/>
</dbReference>
<feature type="domain" description="NusG-like N-terminal" evidence="2">
    <location>
        <begin position="17"/>
        <end position="115"/>
    </location>
</feature>
<proteinExistence type="predicted"/>
<dbReference type="RefSeq" id="WP_028482250.1">
    <property type="nucleotide sequence ID" value="NZ_LVVZ01000008.1"/>
</dbReference>
<evidence type="ECO:0000259" key="2">
    <source>
        <dbReference type="Pfam" id="PF02357"/>
    </source>
</evidence>
<keyword evidence="4" id="KW-1185">Reference proteome</keyword>
<dbReference type="InterPro" id="IPR006645">
    <property type="entry name" value="NGN-like_dom"/>
</dbReference>
<sequence length="188" mass="21113">MSTYHTHQPLERAGLIWVVCLVKPQAEQRAAAELSRAGLVGWCPLVSERRYWRRKRVMRVIEKPLLPRYVLAGVEWRKGKQISTALECESVIRVLSMSEDGRAMQVPLRDIRRIRELLVAARNRNNGRIPEAISVGEVMLVSLSHGEEKEITVTAVERDGKRVKGLISMLGINTPVTVGASKLRRGAA</sequence>
<evidence type="ECO:0000256" key="1">
    <source>
        <dbReference type="ARBA" id="ARBA00023163"/>
    </source>
</evidence>
<reference evidence="3 4" key="1">
    <citation type="submission" date="2016-03" db="EMBL/GenBank/DDBJ databases">
        <title>Genome sequence of Nesiotobacter sp. nov., a moderately halophilic alphaproteobacterium isolated from the Yellow Sea, China.</title>
        <authorList>
            <person name="Zhang G."/>
            <person name="Zhang R."/>
        </authorList>
    </citation>
    <scope>NUCLEOTIDE SEQUENCE [LARGE SCALE GENOMIC DNA]</scope>
    <source>
        <strain evidence="3 4">WB1-6</strain>
    </source>
</reference>
<dbReference type="STRING" id="197461.A3843_05395"/>
<evidence type="ECO:0000313" key="4">
    <source>
        <dbReference type="Proteomes" id="UP000185783"/>
    </source>
</evidence>
<evidence type="ECO:0000313" key="3">
    <source>
        <dbReference type="EMBL" id="OKL45020.1"/>
    </source>
</evidence>
<dbReference type="InterPro" id="IPR036735">
    <property type="entry name" value="NGN_dom_sf"/>
</dbReference>